<name>W2SBU7_CYPE1</name>
<dbReference type="HOGENOM" id="CLU_007728_0_0_1"/>
<comment type="subcellular location">
    <subcellularLocation>
        <location evidence="1">Nucleus</location>
    </subcellularLocation>
</comment>
<dbReference type="InterPro" id="IPR043151">
    <property type="entry name" value="BAH_sf"/>
</dbReference>
<evidence type="ECO:0000256" key="7">
    <source>
        <dbReference type="ARBA" id="ARBA00023242"/>
    </source>
</evidence>
<keyword evidence="4" id="KW-0805">Transcription regulation</keyword>
<dbReference type="CDD" id="cd04369">
    <property type="entry name" value="Bromodomain"/>
    <property type="match status" value="1"/>
</dbReference>
<dbReference type="GO" id="GO:0003682">
    <property type="term" value="F:chromatin binding"/>
    <property type="evidence" value="ECO:0007669"/>
    <property type="project" value="InterPro"/>
</dbReference>
<dbReference type="PANTHER" id="PTHR16062:SF21">
    <property type="entry name" value="CHROMATIN STRUCTURE-REMODELING COMPLEX SUBUNIT RSC1-RELATED"/>
    <property type="match status" value="1"/>
</dbReference>
<feature type="compositionally biased region" description="Low complexity" evidence="9">
    <location>
        <begin position="699"/>
        <end position="710"/>
    </location>
</feature>
<evidence type="ECO:0000256" key="8">
    <source>
        <dbReference type="PROSITE-ProRule" id="PRU00035"/>
    </source>
</evidence>
<dbReference type="SMART" id="SM00297">
    <property type="entry name" value="BROMO"/>
    <property type="match status" value="2"/>
</dbReference>
<feature type="compositionally biased region" description="Acidic residues" evidence="9">
    <location>
        <begin position="230"/>
        <end position="256"/>
    </location>
</feature>
<feature type="compositionally biased region" description="Low complexity" evidence="9">
    <location>
        <begin position="755"/>
        <end position="777"/>
    </location>
</feature>
<feature type="compositionally biased region" description="Polar residues" evidence="9">
    <location>
        <begin position="668"/>
        <end position="691"/>
    </location>
</feature>
<dbReference type="InterPro" id="IPR036427">
    <property type="entry name" value="Bromodomain-like_sf"/>
</dbReference>
<evidence type="ECO:0000256" key="4">
    <source>
        <dbReference type="ARBA" id="ARBA00023015"/>
    </source>
</evidence>
<dbReference type="VEuPathDB" id="FungiDB:HMPREF1541_09320"/>
<keyword evidence="13" id="KW-1185">Reference proteome</keyword>
<evidence type="ECO:0000259" key="10">
    <source>
        <dbReference type="PROSITE" id="PS50014"/>
    </source>
</evidence>
<feature type="compositionally biased region" description="Low complexity" evidence="9">
    <location>
        <begin position="17"/>
        <end position="35"/>
    </location>
</feature>
<feature type="region of interest" description="Disordered" evidence="9">
    <location>
        <begin position="1"/>
        <end position="89"/>
    </location>
</feature>
<dbReference type="SMART" id="SM00439">
    <property type="entry name" value="BAH"/>
    <property type="match status" value="1"/>
</dbReference>
<dbReference type="InterPro" id="IPR037382">
    <property type="entry name" value="Rsc/polybromo"/>
</dbReference>
<feature type="region of interest" description="Disordered" evidence="9">
    <location>
        <begin position="211"/>
        <end position="300"/>
    </location>
</feature>
<feature type="domain" description="Bromo" evidence="10">
    <location>
        <begin position="115"/>
        <end position="185"/>
    </location>
</feature>
<feature type="compositionally biased region" description="Pro residues" evidence="9">
    <location>
        <begin position="778"/>
        <end position="788"/>
    </location>
</feature>
<dbReference type="InterPro" id="IPR001025">
    <property type="entry name" value="BAH_dom"/>
</dbReference>
<reference evidence="12 13" key="1">
    <citation type="submission" date="2013-03" db="EMBL/GenBank/DDBJ databases">
        <title>The Genome Sequence of Phialophora europaea CBS 101466.</title>
        <authorList>
            <consortium name="The Broad Institute Genomics Platform"/>
            <person name="Cuomo C."/>
            <person name="de Hoog S."/>
            <person name="Gorbushina A."/>
            <person name="Walker B."/>
            <person name="Young S.K."/>
            <person name="Zeng Q."/>
            <person name="Gargeya S."/>
            <person name="Fitzgerald M."/>
            <person name="Haas B."/>
            <person name="Abouelleil A."/>
            <person name="Allen A.W."/>
            <person name="Alvarado L."/>
            <person name="Arachchi H.M."/>
            <person name="Berlin A.M."/>
            <person name="Chapman S.B."/>
            <person name="Gainer-Dewar J."/>
            <person name="Goldberg J."/>
            <person name="Griggs A."/>
            <person name="Gujja S."/>
            <person name="Hansen M."/>
            <person name="Howarth C."/>
            <person name="Imamovic A."/>
            <person name="Ireland A."/>
            <person name="Larimer J."/>
            <person name="McCowan C."/>
            <person name="Murphy C."/>
            <person name="Pearson M."/>
            <person name="Poon T.W."/>
            <person name="Priest M."/>
            <person name="Roberts A."/>
            <person name="Saif S."/>
            <person name="Shea T."/>
            <person name="Sisk P."/>
            <person name="Sykes S."/>
            <person name="Wortman J."/>
            <person name="Nusbaum C."/>
            <person name="Birren B."/>
        </authorList>
    </citation>
    <scope>NUCLEOTIDE SEQUENCE [LARGE SCALE GENOMIC DNA]</scope>
    <source>
        <strain evidence="12 13">CBS 101466</strain>
    </source>
</reference>
<evidence type="ECO:0000256" key="5">
    <source>
        <dbReference type="ARBA" id="ARBA00023117"/>
    </source>
</evidence>
<feature type="compositionally biased region" description="Polar residues" evidence="9">
    <location>
        <begin position="722"/>
        <end position="741"/>
    </location>
</feature>
<dbReference type="SUPFAM" id="SSF47370">
    <property type="entry name" value="Bromodomain"/>
    <property type="match status" value="2"/>
</dbReference>
<gene>
    <name evidence="12" type="ORF">HMPREF1541_09320</name>
</gene>
<dbReference type="eggNOG" id="KOG1827">
    <property type="taxonomic scope" value="Eukaryota"/>
</dbReference>
<dbReference type="Pfam" id="PF01426">
    <property type="entry name" value="BAH"/>
    <property type="match status" value="1"/>
</dbReference>
<dbReference type="InParanoid" id="W2SBU7"/>
<sequence>MADNGKPMTDAPTETSPANAPTTQAPAAEEPATGETADDEIVVSGDRPATSGVVDSIEVETGGKDEDAQEASDAEGEEDDMQADSAGRPVSNDLYKALKAIAETLSEFKIKKSGEDYYPSLLFKRVPNKRNLPDYYQIIKEPSAISTLKGKIQRKSYTGVPEFVRDFALIVHNAQVYNRPNSQPVRDVLQLDAVFKAELQKLVEQGLVKEEDTKFPDLGEIPAATPEPDPVSEEEEEDAEEEGDEDDEDEDADDSDDAGRKKRRRGRPSGARKGPDDDDKDDNRKRRGRPPKVDTPMEARIKSVIKSLRKPKDEQGMFRLRHFERLPDRAEYPHYYQEIKDPIAMDTIKKKAKRKKYNSLDHFMKDVELMFKNAMTYNVDGSEIYEDAKALQDEARQLADVEKAKPDEEYLLDDGRVPLPNGIEYKGETWKIGDWIHIQNPNDVTKPIVAQIYRTWRDSEGQEWINACWYYRPEQTVHQYEKHFYPSEVVKTGQYRDHHIQEVIDRCFVMFFTRYSRGRPRSLTPKMEVYVCEARYNEEKHKFNKIKTWASCLPDEVRDKDYEMDLFDVPRKIKKVASPIKHLLKENAKDDEIPTPQWGNKNAPPIVGGVHKGARDENQSPPPEPTPPPPPTPPPAPIRAPSNNMLPNQYPQQNSSVNPNQPNLQPQMTRPTPSITPQLPTYQNSSASPANSYARPGLYQQHSSGYQSQGTPAPPRQASPYAATQQSQPTAQYQGSNQTPGFANAAPAVTYPPRQTIQQVQAQQAAQQQQHQQQHPQPQIPQPQPTYPQYPVATPHERHPEAYVLSDAANATIPKDIRDRFPQDDEGRVLFFTRPPLDTRHMVTGRSKGEEDKPLAHSKEYLEAQAEREQAIKDRKRVIQESLDKGAVINGGDYKRLKHGTFGEERDPDGRIKANPEKAAEILQDYEARQEEKVRKEQQQLLDLQSKALKKMRNGMIQATVNEYQIKYGQNALRYFEEDSARWQERDLTWKQEQAMREQDDKPHMTKEEKITADSKRMLSQNFWTGRYPDGTGRFEDDFDNRLPRPS</sequence>
<evidence type="ECO:0000256" key="2">
    <source>
        <dbReference type="ARBA" id="ARBA00022737"/>
    </source>
</evidence>
<dbReference type="InterPro" id="IPR001487">
    <property type="entry name" value="Bromodomain"/>
</dbReference>
<dbReference type="OrthoDB" id="1742084at2759"/>
<keyword evidence="2" id="KW-0677">Repeat</keyword>
<evidence type="ECO:0000313" key="13">
    <source>
        <dbReference type="Proteomes" id="UP000030752"/>
    </source>
</evidence>
<feature type="domain" description="BAH" evidence="11">
    <location>
        <begin position="428"/>
        <end position="547"/>
    </location>
</feature>
<dbReference type="GO" id="GO:0006338">
    <property type="term" value="P:chromatin remodeling"/>
    <property type="evidence" value="ECO:0007669"/>
    <property type="project" value="InterPro"/>
</dbReference>
<dbReference type="PRINTS" id="PR00503">
    <property type="entry name" value="BROMODOMAIN"/>
</dbReference>
<evidence type="ECO:0000256" key="1">
    <source>
        <dbReference type="ARBA" id="ARBA00004123"/>
    </source>
</evidence>
<dbReference type="PROSITE" id="PS50014">
    <property type="entry name" value="BROMODOMAIN_2"/>
    <property type="match status" value="2"/>
</dbReference>
<evidence type="ECO:0000256" key="6">
    <source>
        <dbReference type="ARBA" id="ARBA00023163"/>
    </source>
</evidence>
<feature type="region of interest" description="Disordered" evidence="9">
    <location>
        <begin position="1024"/>
        <end position="1047"/>
    </location>
</feature>
<dbReference type="GeneID" id="19976659"/>
<evidence type="ECO:0000256" key="3">
    <source>
        <dbReference type="ARBA" id="ARBA00022853"/>
    </source>
</evidence>
<dbReference type="Gene3D" id="1.20.920.10">
    <property type="entry name" value="Bromodomain-like"/>
    <property type="match status" value="2"/>
</dbReference>
<feature type="region of interest" description="Disordered" evidence="9">
    <location>
        <begin position="587"/>
        <end position="797"/>
    </location>
</feature>
<dbReference type="CDD" id="cd04717">
    <property type="entry name" value="BAH_polybromo"/>
    <property type="match status" value="1"/>
</dbReference>
<keyword evidence="3" id="KW-0156">Chromatin regulator</keyword>
<dbReference type="FunFam" id="2.30.30.490:FF:000015">
    <property type="entry name" value="Chromatin structure-remodeling complex subunit RSC1"/>
    <property type="match status" value="1"/>
</dbReference>
<dbReference type="GO" id="GO:0006368">
    <property type="term" value="P:transcription elongation by RNA polymerase II"/>
    <property type="evidence" value="ECO:0007669"/>
    <property type="project" value="TreeGrafter"/>
</dbReference>
<feature type="compositionally biased region" description="Pro residues" evidence="9">
    <location>
        <begin position="620"/>
        <end position="638"/>
    </location>
</feature>
<evidence type="ECO:0000256" key="9">
    <source>
        <dbReference type="SAM" id="MobiDB-lite"/>
    </source>
</evidence>
<feature type="compositionally biased region" description="Basic and acidic residues" evidence="9">
    <location>
        <begin position="291"/>
        <end position="300"/>
    </location>
</feature>
<dbReference type="RefSeq" id="XP_008712216.1">
    <property type="nucleotide sequence ID" value="XM_008713994.1"/>
</dbReference>
<proteinExistence type="predicted"/>
<evidence type="ECO:0000259" key="11">
    <source>
        <dbReference type="PROSITE" id="PS51038"/>
    </source>
</evidence>
<evidence type="ECO:0008006" key="14">
    <source>
        <dbReference type="Google" id="ProtNLM"/>
    </source>
</evidence>
<dbReference type="EMBL" id="KB822712">
    <property type="protein sequence ID" value="ETN45488.1"/>
    <property type="molecule type" value="Genomic_DNA"/>
</dbReference>
<dbReference type="GO" id="GO:0016586">
    <property type="term" value="C:RSC-type complex"/>
    <property type="evidence" value="ECO:0007669"/>
    <property type="project" value="InterPro"/>
</dbReference>
<feature type="region of interest" description="Disordered" evidence="9">
    <location>
        <begin position="994"/>
        <end position="1013"/>
    </location>
</feature>
<dbReference type="AlphaFoldDB" id="W2SBU7"/>
<feature type="compositionally biased region" description="Low complexity" evidence="9">
    <location>
        <begin position="647"/>
        <end position="667"/>
    </location>
</feature>
<keyword evidence="5 8" id="KW-0103">Bromodomain</keyword>
<organism evidence="12 13">
    <name type="scientific">Cyphellophora europaea (strain CBS 101466)</name>
    <name type="common">Phialophora europaea</name>
    <dbReference type="NCBI Taxonomy" id="1220924"/>
    <lineage>
        <taxon>Eukaryota</taxon>
        <taxon>Fungi</taxon>
        <taxon>Dikarya</taxon>
        <taxon>Ascomycota</taxon>
        <taxon>Pezizomycotina</taxon>
        <taxon>Eurotiomycetes</taxon>
        <taxon>Chaetothyriomycetidae</taxon>
        <taxon>Chaetothyriales</taxon>
        <taxon>Cyphellophoraceae</taxon>
        <taxon>Cyphellophora</taxon>
    </lineage>
</organism>
<protein>
    <recommendedName>
        <fullName evidence="14">Chromatin structure-remodeling complex subunit RSC1</fullName>
    </recommendedName>
</protein>
<keyword evidence="6" id="KW-0804">Transcription</keyword>
<feature type="compositionally biased region" description="Acidic residues" evidence="9">
    <location>
        <begin position="67"/>
        <end position="82"/>
    </location>
</feature>
<feature type="domain" description="Bromo" evidence="10">
    <location>
        <begin position="315"/>
        <end position="385"/>
    </location>
</feature>
<evidence type="ECO:0000313" key="12">
    <source>
        <dbReference type="EMBL" id="ETN45488.1"/>
    </source>
</evidence>
<keyword evidence="7" id="KW-0539">Nucleus</keyword>
<dbReference type="Pfam" id="PF00439">
    <property type="entry name" value="Bromodomain"/>
    <property type="match status" value="2"/>
</dbReference>
<feature type="compositionally biased region" description="Basic and acidic residues" evidence="9">
    <location>
        <begin position="1033"/>
        <end position="1047"/>
    </location>
</feature>
<dbReference type="PROSITE" id="PS51038">
    <property type="entry name" value="BAH"/>
    <property type="match status" value="1"/>
</dbReference>
<dbReference type="Proteomes" id="UP000030752">
    <property type="component" value="Unassembled WGS sequence"/>
</dbReference>
<dbReference type="FunFam" id="1.20.920.10:FF:000048">
    <property type="entry name" value="RSC complex subunit (RSC1), putative"/>
    <property type="match status" value="1"/>
</dbReference>
<accession>W2SBU7</accession>
<dbReference type="Gene3D" id="2.30.30.490">
    <property type="match status" value="1"/>
</dbReference>
<dbReference type="STRING" id="1220924.W2SBU7"/>
<dbReference type="PANTHER" id="PTHR16062">
    <property type="entry name" value="SWI/SNF-RELATED"/>
    <property type="match status" value="1"/>
</dbReference>
<dbReference type="FunCoup" id="W2SBU7">
    <property type="interactions" value="278"/>
</dbReference>